<keyword evidence="3" id="KW-0560">Oxidoreductase</keyword>
<dbReference type="RefSeq" id="WP_345265393.1">
    <property type="nucleotide sequence ID" value="NZ_BAABIM010000002.1"/>
</dbReference>
<proteinExistence type="inferred from homology"/>
<feature type="domain" description="Intradiol ring-cleavage dioxygenases" evidence="4">
    <location>
        <begin position="13"/>
        <end position="107"/>
    </location>
</feature>
<dbReference type="SUPFAM" id="SSF49482">
    <property type="entry name" value="Aromatic compound dioxygenase"/>
    <property type="match status" value="1"/>
</dbReference>
<evidence type="ECO:0000256" key="1">
    <source>
        <dbReference type="ARBA" id="ARBA00007825"/>
    </source>
</evidence>
<dbReference type="InterPro" id="IPR000627">
    <property type="entry name" value="Intradiol_dOase_C"/>
</dbReference>
<dbReference type="PANTHER" id="PTHR33711:SF9">
    <property type="entry name" value="PROTOCATECHUATE 3,4-DIOXYGENASE ALPHA CHAIN"/>
    <property type="match status" value="1"/>
</dbReference>
<dbReference type="PANTHER" id="PTHR33711">
    <property type="entry name" value="DIOXYGENASE, PUTATIVE (AFU_ORTHOLOGUE AFUA_2G02910)-RELATED"/>
    <property type="match status" value="1"/>
</dbReference>
<evidence type="ECO:0000256" key="2">
    <source>
        <dbReference type="ARBA" id="ARBA00022964"/>
    </source>
</evidence>
<dbReference type="Pfam" id="PF00775">
    <property type="entry name" value="Dioxygenase_C"/>
    <property type="match status" value="1"/>
</dbReference>
<gene>
    <name evidence="5" type="primary">pcaG</name>
    <name evidence="5" type="ORF">GCM10023226_20470</name>
</gene>
<comment type="caution">
    <text evidence="5">The sequence shown here is derived from an EMBL/GenBank/DDBJ whole genome shotgun (WGS) entry which is preliminary data.</text>
</comment>
<keyword evidence="6" id="KW-1185">Reference proteome</keyword>
<protein>
    <submittedName>
        <fullName evidence="5">Protocatechuate 3,4-dioxygenase subunit alpha</fullName>
    </submittedName>
</protein>
<evidence type="ECO:0000313" key="6">
    <source>
        <dbReference type="Proteomes" id="UP001500621"/>
    </source>
</evidence>
<organism evidence="5 6">
    <name type="scientific">Nocardioides nanhaiensis</name>
    <dbReference type="NCBI Taxonomy" id="1476871"/>
    <lineage>
        <taxon>Bacteria</taxon>
        <taxon>Bacillati</taxon>
        <taxon>Actinomycetota</taxon>
        <taxon>Actinomycetes</taxon>
        <taxon>Propionibacteriales</taxon>
        <taxon>Nocardioidaceae</taxon>
        <taxon>Nocardioides</taxon>
    </lineage>
</organism>
<keyword evidence="2" id="KW-0223">Dioxygenase</keyword>
<dbReference type="EMBL" id="BAABIM010000002">
    <property type="protein sequence ID" value="GAA4683223.1"/>
    <property type="molecule type" value="Genomic_DNA"/>
</dbReference>
<evidence type="ECO:0000259" key="4">
    <source>
        <dbReference type="Pfam" id="PF00775"/>
    </source>
</evidence>
<dbReference type="Gene3D" id="2.60.130.10">
    <property type="entry name" value="Aromatic compound dioxygenase"/>
    <property type="match status" value="1"/>
</dbReference>
<dbReference type="InterPro" id="IPR050770">
    <property type="entry name" value="Intradiol_RC_Dioxygenase"/>
</dbReference>
<dbReference type="InterPro" id="IPR012786">
    <property type="entry name" value="Protocat_dOase_a"/>
</dbReference>
<reference evidence="6" key="1">
    <citation type="journal article" date="2019" name="Int. J. Syst. Evol. Microbiol.">
        <title>The Global Catalogue of Microorganisms (GCM) 10K type strain sequencing project: providing services to taxonomists for standard genome sequencing and annotation.</title>
        <authorList>
            <consortium name="The Broad Institute Genomics Platform"/>
            <consortium name="The Broad Institute Genome Sequencing Center for Infectious Disease"/>
            <person name="Wu L."/>
            <person name="Ma J."/>
        </authorList>
    </citation>
    <scope>NUCLEOTIDE SEQUENCE [LARGE SCALE GENOMIC DNA]</scope>
    <source>
        <strain evidence="6">JCM 18127</strain>
    </source>
</reference>
<dbReference type="InterPro" id="IPR015889">
    <property type="entry name" value="Intradiol_dOase_core"/>
</dbReference>
<evidence type="ECO:0000313" key="5">
    <source>
        <dbReference type="EMBL" id="GAA4683223.1"/>
    </source>
</evidence>
<dbReference type="NCBIfam" id="TIGR02423">
    <property type="entry name" value="protocat_alph"/>
    <property type="match status" value="1"/>
</dbReference>
<sequence length="186" mass="19689">MSDLRTTPGQTVGPFFHDALPYEHGPELLPPGSSDAVRLHGTVLDGDGVPVPDALLEIRQADADGRVPRTEGSLRRSGGARAVFTGWGRAATDPGGRYAFTTVEPGGVDGGAPMFAVTVFARGLLDRLFTRAYLPGAAADADPWLASLGARRETLLVTREADGSLRFDVHLQGPRETVFLTFPGHA</sequence>
<evidence type="ECO:0000256" key="3">
    <source>
        <dbReference type="ARBA" id="ARBA00023002"/>
    </source>
</evidence>
<name>A0ABP8W7K6_9ACTN</name>
<dbReference type="Proteomes" id="UP001500621">
    <property type="component" value="Unassembled WGS sequence"/>
</dbReference>
<comment type="similarity">
    <text evidence="1">Belongs to the intradiol ring-cleavage dioxygenase family.</text>
</comment>
<accession>A0ABP8W7K6</accession>